<organism evidence="1 2">
    <name type="scientific">Cudoniella acicularis</name>
    <dbReference type="NCBI Taxonomy" id="354080"/>
    <lineage>
        <taxon>Eukaryota</taxon>
        <taxon>Fungi</taxon>
        <taxon>Dikarya</taxon>
        <taxon>Ascomycota</taxon>
        <taxon>Pezizomycotina</taxon>
        <taxon>Leotiomycetes</taxon>
        <taxon>Helotiales</taxon>
        <taxon>Tricladiaceae</taxon>
        <taxon>Cudoniella</taxon>
    </lineage>
</organism>
<comment type="caution">
    <text evidence="1">The sequence shown here is derived from an EMBL/GenBank/DDBJ whole genome shotgun (WGS) entry which is preliminary data.</text>
</comment>
<gene>
    <name evidence="1" type="ORF">G7Y89_g10578</name>
</gene>
<keyword evidence="2" id="KW-1185">Reference proteome</keyword>
<protein>
    <submittedName>
        <fullName evidence="1">Uncharacterized protein</fullName>
    </submittedName>
</protein>
<reference evidence="1 2" key="1">
    <citation type="submission" date="2020-03" db="EMBL/GenBank/DDBJ databases">
        <title>Draft Genome Sequence of Cudoniella acicularis.</title>
        <authorList>
            <person name="Buettner E."/>
            <person name="Kellner H."/>
        </authorList>
    </citation>
    <scope>NUCLEOTIDE SEQUENCE [LARGE SCALE GENOMIC DNA]</scope>
    <source>
        <strain evidence="1 2">DSM 108380</strain>
    </source>
</reference>
<evidence type="ECO:0000313" key="1">
    <source>
        <dbReference type="EMBL" id="KAF4627575.1"/>
    </source>
</evidence>
<proteinExistence type="predicted"/>
<accession>A0A8H4RCH3</accession>
<dbReference type="OrthoDB" id="5194807at2759"/>
<name>A0A8H4RCH3_9HELO</name>
<sequence length="126" mass="13655">MLPKARTITRSTGVVVGLAGTASAAPLLFFIPGAEERLAAQAAKWGPRWNRGFAHIAPRMERGAARVEPGVKRGVKVVEPPLKKAALWSRLMVRAVQDYRSQYSEGVGEGEEAMMRWYVCTGCGVG</sequence>
<evidence type="ECO:0000313" key="2">
    <source>
        <dbReference type="Proteomes" id="UP000566819"/>
    </source>
</evidence>
<dbReference type="Proteomes" id="UP000566819">
    <property type="component" value="Unassembled WGS sequence"/>
</dbReference>
<dbReference type="EMBL" id="JAAMPI010000945">
    <property type="protein sequence ID" value="KAF4627575.1"/>
    <property type="molecule type" value="Genomic_DNA"/>
</dbReference>
<dbReference type="AlphaFoldDB" id="A0A8H4RCH3"/>